<dbReference type="Gene3D" id="3.90.25.10">
    <property type="entry name" value="UDP-galactose 4-epimerase, domain 1"/>
    <property type="match status" value="1"/>
</dbReference>
<accession>A0A8J8M9W3</accession>
<dbReference type="KEGG" id="vgu:HYG85_08560"/>
<evidence type="ECO:0000313" key="2">
    <source>
        <dbReference type="EMBL" id="QUH28969.1"/>
    </source>
</evidence>
<dbReference type="InterPro" id="IPR016040">
    <property type="entry name" value="NAD(P)-bd_dom"/>
</dbReference>
<sequence>MVLKNNYKNKNVFITGATGFKGTWLSIWLQRLGANVIGYSLEPATNPSMFNICNLEDKITNIIGDVRDYNFLLTQFQKHKPDIVFHLAAQPLVRQSYKCPIETYETNIMGTVNLLEAAKNTGSVKSVVVVTTDKCYENKEWPYGYRENDSMGGYDPYSSSKGCVELIVSAYRNSFFNERGIALSTARAGNVIGGGDWAEDRLIPDFVRAVTEDKSIRIRNPYATRPWQHVLEPLSGYLRIGALMLDNKETYSSAWNFGPKDSDVLTVEDILRSAIDVWGKGTIEMDKRDNPHEANFLKLDISKANTYLKWRPVYTVNKALEYTIKWYEHYYVNGNKNIYEYTLRQIEDYEKEAKKQGLTWSEEND</sequence>
<dbReference type="CDD" id="cd05252">
    <property type="entry name" value="CDP_GD_SDR_e"/>
    <property type="match status" value="1"/>
</dbReference>
<proteinExistence type="predicted"/>
<dbReference type="SUPFAM" id="SSF51735">
    <property type="entry name" value="NAD(P)-binding Rossmann-fold domains"/>
    <property type="match status" value="1"/>
</dbReference>
<keyword evidence="2" id="KW-0456">Lyase</keyword>
<gene>
    <name evidence="2" type="primary">rfbG</name>
    <name evidence="2" type="ORF">HYG85_08560</name>
</gene>
<dbReference type="Proteomes" id="UP000677305">
    <property type="component" value="Chromosome"/>
</dbReference>
<dbReference type="InterPro" id="IPR036291">
    <property type="entry name" value="NAD(P)-bd_dom_sf"/>
</dbReference>
<keyword evidence="3" id="KW-1185">Reference proteome</keyword>
<dbReference type="Pfam" id="PF16363">
    <property type="entry name" value="GDP_Man_Dehyd"/>
    <property type="match status" value="1"/>
</dbReference>
<organism evidence="2 3">
    <name type="scientific">Vallitalea guaymasensis</name>
    <dbReference type="NCBI Taxonomy" id="1185412"/>
    <lineage>
        <taxon>Bacteria</taxon>
        <taxon>Bacillati</taxon>
        <taxon>Bacillota</taxon>
        <taxon>Clostridia</taxon>
        <taxon>Lachnospirales</taxon>
        <taxon>Vallitaleaceae</taxon>
        <taxon>Vallitalea</taxon>
    </lineage>
</organism>
<dbReference type="Gene3D" id="3.40.50.720">
    <property type="entry name" value="NAD(P)-binding Rossmann-like Domain"/>
    <property type="match status" value="1"/>
</dbReference>
<dbReference type="InterPro" id="IPR013445">
    <property type="entry name" value="CDP_4_6_deHydtase"/>
</dbReference>
<evidence type="ECO:0000259" key="1">
    <source>
        <dbReference type="Pfam" id="PF16363"/>
    </source>
</evidence>
<protein>
    <submittedName>
        <fullName evidence="2">CDP-glucose 4,6-dehydratase</fullName>
        <ecNumber evidence="2">4.2.1.45</ecNumber>
    </submittedName>
</protein>
<name>A0A8J8M9W3_9FIRM</name>
<evidence type="ECO:0000313" key="3">
    <source>
        <dbReference type="Proteomes" id="UP000677305"/>
    </source>
</evidence>
<dbReference type="RefSeq" id="WP_212693119.1">
    <property type="nucleotide sequence ID" value="NZ_CP058561.1"/>
</dbReference>
<reference evidence="2 3" key="1">
    <citation type="submission" date="2020-07" db="EMBL/GenBank/DDBJ databases">
        <title>Vallitalea guaymasensis genome.</title>
        <authorList>
            <person name="Postec A."/>
        </authorList>
    </citation>
    <scope>NUCLEOTIDE SEQUENCE [LARGE SCALE GENOMIC DNA]</scope>
    <source>
        <strain evidence="2 3">Ra1766G1</strain>
    </source>
</reference>
<dbReference type="EC" id="4.2.1.45" evidence="2"/>
<dbReference type="NCBIfam" id="TIGR02622">
    <property type="entry name" value="CDP_4_6_dhtase"/>
    <property type="match status" value="1"/>
</dbReference>
<dbReference type="PANTHER" id="PTHR43000">
    <property type="entry name" value="DTDP-D-GLUCOSE 4,6-DEHYDRATASE-RELATED"/>
    <property type="match status" value="1"/>
</dbReference>
<dbReference type="EMBL" id="CP058561">
    <property type="protein sequence ID" value="QUH28969.1"/>
    <property type="molecule type" value="Genomic_DNA"/>
</dbReference>
<feature type="domain" description="NAD(P)-binding" evidence="1">
    <location>
        <begin position="13"/>
        <end position="321"/>
    </location>
</feature>
<dbReference type="GO" id="GO:0047733">
    <property type="term" value="F:CDP-glucose 4,6-dehydratase activity"/>
    <property type="evidence" value="ECO:0007669"/>
    <property type="project" value="UniProtKB-EC"/>
</dbReference>
<dbReference type="AlphaFoldDB" id="A0A8J8M9W3"/>